<dbReference type="Proteomes" id="UP000729402">
    <property type="component" value="Unassembled WGS sequence"/>
</dbReference>
<gene>
    <name evidence="2" type="ORF">GUJ93_ZPchr0007g3922</name>
</gene>
<proteinExistence type="predicted"/>
<keyword evidence="3" id="KW-1185">Reference proteome</keyword>
<evidence type="ECO:0000313" key="2">
    <source>
        <dbReference type="EMBL" id="KAG8079703.1"/>
    </source>
</evidence>
<dbReference type="AlphaFoldDB" id="A0A8J5TDR6"/>
<dbReference type="EMBL" id="JAAALK010000282">
    <property type="protein sequence ID" value="KAG8079703.1"/>
    <property type="molecule type" value="Genomic_DNA"/>
</dbReference>
<reference evidence="2" key="2">
    <citation type="submission" date="2021-02" db="EMBL/GenBank/DDBJ databases">
        <authorList>
            <person name="Kimball J.A."/>
            <person name="Haas M.W."/>
            <person name="Macchietto M."/>
            <person name="Kono T."/>
            <person name="Duquette J."/>
            <person name="Shao M."/>
        </authorList>
    </citation>
    <scope>NUCLEOTIDE SEQUENCE</scope>
    <source>
        <tissue evidence="2">Fresh leaf tissue</tissue>
    </source>
</reference>
<organism evidence="2 3">
    <name type="scientific">Zizania palustris</name>
    <name type="common">Northern wild rice</name>
    <dbReference type="NCBI Taxonomy" id="103762"/>
    <lineage>
        <taxon>Eukaryota</taxon>
        <taxon>Viridiplantae</taxon>
        <taxon>Streptophyta</taxon>
        <taxon>Embryophyta</taxon>
        <taxon>Tracheophyta</taxon>
        <taxon>Spermatophyta</taxon>
        <taxon>Magnoliopsida</taxon>
        <taxon>Liliopsida</taxon>
        <taxon>Poales</taxon>
        <taxon>Poaceae</taxon>
        <taxon>BOP clade</taxon>
        <taxon>Oryzoideae</taxon>
        <taxon>Oryzeae</taxon>
        <taxon>Zizaniinae</taxon>
        <taxon>Zizania</taxon>
    </lineage>
</organism>
<evidence type="ECO:0000313" key="3">
    <source>
        <dbReference type="Proteomes" id="UP000729402"/>
    </source>
</evidence>
<feature type="compositionally biased region" description="Basic and acidic residues" evidence="1">
    <location>
        <begin position="57"/>
        <end position="75"/>
    </location>
</feature>
<accession>A0A8J5TDR6</accession>
<name>A0A8J5TDR6_ZIZPA</name>
<feature type="region of interest" description="Disordered" evidence="1">
    <location>
        <begin position="46"/>
        <end position="75"/>
    </location>
</feature>
<reference evidence="2" key="1">
    <citation type="journal article" date="2021" name="bioRxiv">
        <title>Whole Genome Assembly and Annotation of Northern Wild Rice, Zizania palustris L., Supports a Whole Genome Duplication in the Zizania Genus.</title>
        <authorList>
            <person name="Haas M."/>
            <person name="Kono T."/>
            <person name="Macchietto M."/>
            <person name="Millas R."/>
            <person name="McGilp L."/>
            <person name="Shao M."/>
            <person name="Duquette J."/>
            <person name="Hirsch C.N."/>
            <person name="Kimball J."/>
        </authorList>
    </citation>
    <scope>NUCLEOTIDE SEQUENCE</scope>
    <source>
        <tissue evidence="2">Fresh leaf tissue</tissue>
    </source>
</reference>
<comment type="caution">
    <text evidence="2">The sequence shown here is derived from an EMBL/GenBank/DDBJ whole genome shotgun (WGS) entry which is preliminary data.</text>
</comment>
<protein>
    <submittedName>
        <fullName evidence="2">Uncharacterized protein</fullName>
    </submittedName>
</protein>
<sequence length="75" mass="8347">MSVTRSLTNSVSNAPYILNLSSFEGVRIKSLRVIQWRLSCVPVTTRRTHATATATTTRDEAAPSRRQRDSPDVLC</sequence>
<evidence type="ECO:0000256" key="1">
    <source>
        <dbReference type="SAM" id="MobiDB-lite"/>
    </source>
</evidence>